<reference evidence="1 2" key="1">
    <citation type="journal article" date="2018" name="Nat. Biotechnol.">
        <title>A standardized bacterial taxonomy based on genome phylogeny substantially revises the tree of life.</title>
        <authorList>
            <person name="Parks D.H."/>
            <person name="Chuvochina M."/>
            <person name="Waite D.W."/>
            <person name="Rinke C."/>
            <person name="Skarshewski A."/>
            <person name="Chaumeil P.A."/>
            <person name="Hugenholtz P."/>
        </authorList>
    </citation>
    <scope>NUCLEOTIDE SEQUENCE [LARGE SCALE GENOMIC DNA]</scope>
    <source>
        <strain evidence="1">UBA9905</strain>
    </source>
</reference>
<sequence length="53" mass="6003">LSAIAKMVEEAFERKIEYLENNLDYTTIPIKSLVSVQLIAGLNVADHIQTRRS</sequence>
<dbReference type="EMBL" id="DQBS01000032">
    <property type="protein sequence ID" value="HCO69192.1"/>
    <property type="molecule type" value="Genomic_DNA"/>
</dbReference>
<accession>A0A3D3TLF8</accession>
<evidence type="ECO:0000313" key="2">
    <source>
        <dbReference type="Proteomes" id="UP000264215"/>
    </source>
</evidence>
<evidence type="ECO:0000313" key="1">
    <source>
        <dbReference type="EMBL" id="HCO69192.1"/>
    </source>
</evidence>
<comment type="caution">
    <text evidence="1">The sequence shown here is derived from an EMBL/GenBank/DDBJ whole genome shotgun (WGS) entry which is preliminary data.</text>
</comment>
<proteinExistence type="predicted"/>
<gene>
    <name evidence="1" type="ORF">DIT26_01175</name>
</gene>
<organism evidence="1 2">
    <name type="scientific">Mesotoga infera</name>
    <dbReference type="NCBI Taxonomy" id="1236046"/>
    <lineage>
        <taxon>Bacteria</taxon>
        <taxon>Thermotogati</taxon>
        <taxon>Thermotogota</taxon>
        <taxon>Thermotogae</taxon>
        <taxon>Kosmotogales</taxon>
        <taxon>Kosmotogaceae</taxon>
        <taxon>Mesotoga</taxon>
    </lineage>
</organism>
<name>A0A3D3TLF8_9BACT</name>
<dbReference type="AlphaFoldDB" id="A0A3D3TLF8"/>
<feature type="non-terminal residue" evidence="1">
    <location>
        <position position="1"/>
    </location>
</feature>
<dbReference type="Proteomes" id="UP000264215">
    <property type="component" value="Unassembled WGS sequence"/>
</dbReference>
<protein>
    <submittedName>
        <fullName evidence="1">Peptidase M14</fullName>
    </submittedName>
</protein>